<dbReference type="InterPro" id="IPR010982">
    <property type="entry name" value="Lambda_DNA-bd_dom_sf"/>
</dbReference>
<accession>A0ABT1JQ71</accession>
<dbReference type="InterPro" id="IPR011990">
    <property type="entry name" value="TPR-like_helical_dom_sf"/>
</dbReference>
<comment type="caution">
    <text evidence="2">The sequence shown here is derived from an EMBL/GenBank/DDBJ whole genome shotgun (WGS) entry which is preliminary data.</text>
</comment>
<evidence type="ECO:0000259" key="1">
    <source>
        <dbReference type="PROSITE" id="PS50943"/>
    </source>
</evidence>
<dbReference type="SMART" id="SM00530">
    <property type="entry name" value="HTH_XRE"/>
    <property type="match status" value="1"/>
</dbReference>
<dbReference type="InterPro" id="IPR001387">
    <property type="entry name" value="Cro/C1-type_HTH"/>
</dbReference>
<gene>
    <name evidence="2" type="ORF">G443_004932</name>
</gene>
<organism evidence="2 3">
    <name type="scientific">Actinoalloteichus caeruleus DSM 43889</name>
    <dbReference type="NCBI Taxonomy" id="1120930"/>
    <lineage>
        <taxon>Bacteria</taxon>
        <taxon>Bacillati</taxon>
        <taxon>Actinomycetota</taxon>
        <taxon>Actinomycetes</taxon>
        <taxon>Pseudonocardiales</taxon>
        <taxon>Pseudonocardiaceae</taxon>
        <taxon>Actinoalloteichus</taxon>
        <taxon>Actinoalloteichus cyanogriseus</taxon>
    </lineage>
</organism>
<feature type="domain" description="HTH cro/C1-type" evidence="1">
    <location>
        <begin position="8"/>
        <end position="62"/>
    </location>
</feature>
<dbReference type="CDD" id="cd00093">
    <property type="entry name" value="HTH_XRE"/>
    <property type="match status" value="1"/>
</dbReference>
<dbReference type="Gene3D" id="1.25.40.10">
    <property type="entry name" value="Tetratricopeptide repeat domain"/>
    <property type="match status" value="1"/>
</dbReference>
<dbReference type="Pfam" id="PF13560">
    <property type="entry name" value="HTH_31"/>
    <property type="match status" value="1"/>
</dbReference>
<reference evidence="2 3" key="1">
    <citation type="submission" date="2022-06" db="EMBL/GenBank/DDBJ databases">
        <title>Genomic Encyclopedia of Type Strains, Phase I: the one thousand microbial genomes (KMG-I) project.</title>
        <authorList>
            <person name="Kyrpides N."/>
        </authorList>
    </citation>
    <scope>NUCLEOTIDE SEQUENCE [LARGE SCALE GENOMIC DNA]</scope>
    <source>
        <strain evidence="2 3">DSM 43889</strain>
    </source>
</reference>
<dbReference type="Gene3D" id="1.10.260.40">
    <property type="entry name" value="lambda repressor-like DNA-binding domains"/>
    <property type="match status" value="1"/>
</dbReference>
<dbReference type="EMBL" id="AUBJ02000001">
    <property type="protein sequence ID" value="MCP2334662.1"/>
    <property type="molecule type" value="Genomic_DNA"/>
</dbReference>
<dbReference type="SUPFAM" id="SSF47413">
    <property type="entry name" value="lambda repressor-like DNA-binding domains"/>
    <property type="match status" value="1"/>
</dbReference>
<evidence type="ECO:0000313" key="3">
    <source>
        <dbReference type="Proteomes" id="UP000791080"/>
    </source>
</evidence>
<dbReference type="PROSITE" id="PS50943">
    <property type="entry name" value="HTH_CROC1"/>
    <property type="match status" value="1"/>
</dbReference>
<evidence type="ECO:0000313" key="2">
    <source>
        <dbReference type="EMBL" id="MCP2334662.1"/>
    </source>
</evidence>
<dbReference type="RefSeq" id="WP_026419212.1">
    <property type="nucleotide sequence ID" value="NZ_AUBJ02000001.1"/>
</dbReference>
<proteinExistence type="predicted"/>
<keyword evidence="3" id="KW-1185">Reference proteome</keyword>
<sequence>MERFAGELARLRRRAGLSQGELAKAAHWSQSQVSRCENSKSLPDEGMIDRLDTILGADGSLAAAARATGRAVLPPTAPSAPGRPWGLSDVVRRLHNTDVGSKTLEQMQLVTEQLCCEYAWRGARELHRETMQWLEYSAQLLERPTTLREHRDILVNAGWLTLLLGCLEYDLGNIRQAELSRLAALQIGKESGHAEIVGWTFELSAWFALTQGRLRSVAQYAEAGTAAAPHSSVVVQLAAQSAKAHARMGQRDRVHRTLDGGYRLLTRHDHPSRPENHFVIDPTKWDFYAMDCYRLVGDDRRATEHAHEVIHLSRASDGTEKSPMRATEARFTLGISALRTGDIESALPWIEEAKQETRRSQLPFAMLAQEAMRQARELYPGDPAAQPIFEALQLSAPTE</sequence>
<name>A0ABT1JQ71_ACTCY</name>
<dbReference type="Proteomes" id="UP000791080">
    <property type="component" value="Unassembled WGS sequence"/>
</dbReference>
<protein>
    <submittedName>
        <fullName evidence="2">Helix-turn-helix domain-containing protein</fullName>
    </submittedName>
</protein>